<keyword evidence="1" id="KW-0675">Receptor</keyword>
<comment type="caution">
    <text evidence="1">The sequence shown here is derived from an EMBL/GenBank/DDBJ whole genome shotgun (WGS) entry which is preliminary data.</text>
</comment>
<reference evidence="1 2" key="1">
    <citation type="submission" date="2023-05" db="EMBL/GenBank/DDBJ databases">
        <title>B98-5 Cell Line De Novo Hybrid Assembly: An Optical Mapping Approach.</title>
        <authorList>
            <person name="Kananen K."/>
            <person name="Auerbach J.A."/>
            <person name="Kautto E."/>
            <person name="Blachly J.S."/>
        </authorList>
    </citation>
    <scope>NUCLEOTIDE SEQUENCE [LARGE SCALE GENOMIC DNA]</scope>
    <source>
        <strain evidence="1">B95-8</strain>
        <tissue evidence="1">Cell line</tissue>
    </source>
</reference>
<keyword evidence="2" id="KW-1185">Reference proteome</keyword>
<organism evidence="1 2">
    <name type="scientific">Saguinus oedipus</name>
    <name type="common">Cotton-top tamarin</name>
    <name type="synonym">Oedipomidas oedipus</name>
    <dbReference type="NCBI Taxonomy" id="9490"/>
    <lineage>
        <taxon>Eukaryota</taxon>
        <taxon>Metazoa</taxon>
        <taxon>Chordata</taxon>
        <taxon>Craniata</taxon>
        <taxon>Vertebrata</taxon>
        <taxon>Euteleostomi</taxon>
        <taxon>Mammalia</taxon>
        <taxon>Eutheria</taxon>
        <taxon>Euarchontoglires</taxon>
        <taxon>Primates</taxon>
        <taxon>Haplorrhini</taxon>
        <taxon>Platyrrhini</taxon>
        <taxon>Cebidae</taxon>
        <taxon>Callitrichinae</taxon>
        <taxon>Saguinus</taxon>
    </lineage>
</organism>
<dbReference type="EMBL" id="JASSZA010000021">
    <property type="protein sequence ID" value="KAK2085125.1"/>
    <property type="molecule type" value="Genomic_DNA"/>
</dbReference>
<proteinExistence type="predicted"/>
<sequence length="111" mass="12343">MLLNTSFPGHNLTLQTATIQSLAFKLSCDFSGLSLTSAAVKRVSQARSQHAMQFPSELTRDACKTRPRELRLICIYFSNAHFFKEGVVPVPSWDPLQVSTSLPGLWETSTK</sequence>
<name>A0ABQ9TKM7_SAGOE</name>
<accession>A0ABQ9TKM7</accession>
<dbReference type="Proteomes" id="UP001266305">
    <property type="component" value="Unassembled WGS sequence"/>
</dbReference>
<evidence type="ECO:0000313" key="2">
    <source>
        <dbReference type="Proteomes" id="UP001266305"/>
    </source>
</evidence>
<gene>
    <name evidence="1" type="primary">ADGRG5_1</name>
    <name evidence="1" type="ORF">P7K49_036425</name>
</gene>
<evidence type="ECO:0000313" key="1">
    <source>
        <dbReference type="EMBL" id="KAK2085125.1"/>
    </source>
</evidence>
<protein>
    <submittedName>
        <fullName evidence="1">Adhesion G-protein coupled receptor G5</fullName>
    </submittedName>
</protein>